<comment type="caution">
    <text evidence="2">The sequence shown here is derived from an EMBL/GenBank/DDBJ whole genome shotgun (WGS) entry which is preliminary data.</text>
</comment>
<feature type="compositionally biased region" description="Basic residues" evidence="1">
    <location>
        <begin position="699"/>
        <end position="714"/>
    </location>
</feature>
<dbReference type="eggNOG" id="ENOG502SYB6">
    <property type="taxonomic scope" value="Eukaryota"/>
</dbReference>
<name>A0A0W0G4Y9_MONRR</name>
<proteinExistence type="predicted"/>
<dbReference type="EMBL" id="LATX01001127">
    <property type="protein sequence ID" value="KTB43627.1"/>
    <property type="molecule type" value="Genomic_DNA"/>
</dbReference>
<protein>
    <submittedName>
        <fullName evidence="2">Uncharacterized protein</fullName>
    </submittedName>
</protein>
<feature type="region of interest" description="Disordered" evidence="1">
    <location>
        <begin position="690"/>
        <end position="729"/>
    </location>
</feature>
<sequence>MVGHRRSPQVEHMQRIDTLDDCASVLLWYLERVKNESKSHLPSHSSCCSLLSEHGSLSDLLKNAHSTQDYSALDNSELIHRRRFSWSSQFEDVRRVLNQILETEVIRQVVVGEDLRRMWTPEDENDTSSSIIDHVRGLRIPHIRESPLLQKRLDNIFSPGQDTFLVNVSGSGKTRLLFEGLCNHWGFYFTSVVDSSWLGPHDINNIITRFNYTEGWTVQLSSSDYESELERNIRIAHRCFISQGGVKHEHKQRWLELQLQARRTKSIDPFTKLYTTLRDTKVDDHFIDYAIAQTLAEIIAIWDFTAGEHIYVATSLDSCLRSCATPLKVVLYWNGHGDGYMEDIDSLPLFLAVLLNLSFRIPNIALTAYITTIANYEPRDDPDYIADNYQTFSFFSPIPFTTLTYMPNLRTWLHFSLMHLLCLTTPPPHFPAKCIDLVTQSYGRFTDSNMTEILVDEPIIYAGASLWFSDSPQSITDPSHEFYHAAISEDAVLITRTRNPSGVEEEVFRYSERTHQPLVTPSHSKPDLESWLRGSKGTATPFCLHSIPSGHVLVFALKLLDTDDRRLWVFLSVSKDLSHRIIPLVELQDTFSGLELDKIADLSPDQAQISEVAKLLKALPNLASDLDSTGVLRVTLPFNGQIDLSTLDSENFPGSVAVIDPAILQVSVKSIDQKDIAENVISIIAGIPKMNADDQTRDPKKRKRGTAKKPRKPRAPQPSGTGARSSSKR</sequence>
<reference evidence="2 3" key="1">
    <citation type="submission" date="2015-12" db="EMBL/GenBank/DDBJ databases">
        <title>Draft genome sequence of Moniliophthora roreri, the causal agent of frosty pod rot of cacao.</title>
        <authorList>
            <person name="Aime M.C."/>
            <person name="Diaz-Valderrama J.R."/>
            <person name="Kijpornyongpan T."/>
            <person name="Phillips-Mora W."/>
        </authorList>
    </citation>
    <scope>NUCLEOTIDE SEQUENCE [LARGE SCALE GENOMIC DNA]</scope>
    <source>
        <strain evidence="2 3">MCA 2952</strain>
    </source>
</reference>
<evidence type="ECO:0000313" key="2">
    <source>
        <dbReference type="EMBL" id="KTB43627.1"/>
    </source>
</evidence>
<feature type="compositionally biased region" description="Polar residues" evidence="1">
    <location>
        <begin position="718"/>
        <end position="729"/>
    </location>
</feature>
<dbReference type="AlphaFoldDB" id="A0A0W0G4Y9"/>
<evidence type="ECO:0000313" key="3">
    <source>
        <dbReference type="Proteomes" id="UP000054988"/>
    </source>
</evidence>
<accession>A0A0W0G4Y9</accession>
<organism evidence="2 3">
    <name type="scientific">Moniliophthora roreri</name>
    <name type="common">Frosty pod rot fungus</name>
    <name type="synonym">Monilia roreri</name>
    <dbReference type="NCBI Taxonomy" id="221103"/>
    <lineage>
        <taxon>Eukaryota</taxon>
        <taxon>Fungi</taxon>
        <taxon>Dikarya</taxon>
        <taxon>Basidiomycota</taxon>
        <taxon>Agaricomycotina</taxon>
        <taxon>Agaricomycetes</taxon>
        <taxon>Agaricomycetidae</taxon>
        <taxon>Agaricales</taxon>
        <taxon>Marasmiineae</taxon>
        <taxon>Marasmiaceae</taxon>
        <taxon>Moniliophthora</taxon>
    </lineage>
</organism>
<dbReference type="Proteomes" id="UP000054988">
    <property type="component" value="Unassembled WGS sequence"/>
</dbReference>
<evidence type="ECO:0000256" key="1">
    <source>
        <dbReference type="SAM" id="MobiDB-lite"/>
    </source>
</evidence>
<gene>
    <name evidence="2" type="ORF">WG66_3807</name>
</gene>